<evidence type="ECO:0000313" key="2">
    <source>
        <dbReference type="Proteomes" id="UP000322077"/>
    </source>
</evidence>
<organism evidence="1 2">
    <name type="scientific">Sphingomonas montanisoli</name>
    <dbReference type="NCBI Taxonomy" id="2606412"/>
    <lineage>
        <taxon>Bacteria</taxon>
        <taxon>Pseudomonadati</taxon>
        <taxon>Pseudomonadota</taxon>
        <taxon>Alphaproteobacteria</taxon>
        <taxon>Sphingomonadales</taxon>
        <taxon>Sphingomonadaceae</taxon>
        <taxon>Sphingomonas</taxon>
    </lineage>
</organism>
<dbReference type="RefSeq" id="WP_149523427.1">
    <property type="nucleotide sequence ID" value="NZ_VTOU01000004.1"/>
</dbReference>
<dbReference type="AlphaFoldDB" id="A0A5D9BZ73"/>
<keyword evidence="2" id="KW-1185">Reference proteome</keyword>
<name>A0A5D9BZ73_9SPHN</name>
<evidence type="ECO:0000313" key="1">
    <source>
        <dbReference type="EMBL" id="TZG24888.1"/>
    </source>
</evidence>
<gene>
    <name evidence="1" type="ORF">FYJ91_16540</name>
</gene>
<comment type="caution">
    <text evidence="1">The sequence shown here is derived from an EMBL/GenBank/DDBJ whole genome shotgun (WGS) entry which is preliminary data.</text>
</comment>
<protein>
    <submittedName>
        <fullName evidence="1">Uncharacterized protein</fullName>
    </submittedName>
</protein>
<proteinExistence type="predicted"/>
<dbReference type="EMBL" id="VTOU01000004">
    <property type="protein sequence ID" value="TZG24888.1"/>
    <property type="molecule type" value="Genomic_DNA"/>
</dbReference>
<reference evidence="1 2" key="1">
    <citation type="submission" date="2019-08" db="EMBL/GenBank/DDBJ databases">
        <authorList>
            <person name="Wang G."/>
            <person name="Xu Z."/>
        </authorList>
    </citation>
    <scope>NUCLEOTIDE SEQUENCE [LARGE SCALE GENOMIC DNA]</scope>
    <source>
        <strain evidence="1 2">ZX</strain>
    </source>
</reference>
<sequence>MADEDGPSIAADGGYIPGACNTLGEFIQTLEDGQFSADCYQAVKQLNADLCDTAFHNGGKAKGKLTIVVDIAQEGGVVSLKSTYKVVSPEPPRAKSILWQTPDNRFTRHRPGQRQLFGEVIDGGARAGGFRDAS</sequence>
<accession>A0A5D9BZ73</accession>
<dbReference type="Proteomes" id="UP000322077">
    <property type="component" value="Unassembled WGS sequence"/>
</dbReference>